<proteinExistence type="predicted"/>
<name>A0A3E2NMF0_9SPHI</name>
<organism evidence="1 2">
    <name type="scientific">Mucilaginibacter terrenus</name>
    <dbReference type="NCBI Taxonomy" id="2482727"/>
    <lineage>
        <taxon>Bacteria</taxon>
        <taxon>Pseudomonadati</taxon>
        <taxon>Bacteroidota</taxon>
        <taxon>Sphingobacteriia</taxon>
        <taxon>Sphingobacteriales</taxon>
        <taxon>Sphingobacteriaceae</taxon>
        <taxon>Mucilaginibacter</taxon>
    </lineage>
</organism>
<dbReference type="Proteomes" id="UP000260823">
    <property type="component" value="Unassembled WGS sequence"/>
</dbReference>
<sequence length="127" mass="14539">MREEFQLAADTTAIKLLYSNETSVLIFLQTLFNQEASANYSTLTRALEAYHNKDGGSPVVTQLELIDAKFDPLKKFGSFRARFSLHFHYTCSDVHNDAKDTISWDFKVDEQTGTIHFTGEEPWVRDV</sequence>
<comment type="caution">
    <text evidence="1">The sequence shown here is derived from an EMBL/GenBank/DDBJ whole genome shotgun (WGS) entry which is preliminary data.</text>
</comment>
<dbReference type="AlphaFoldDB" id="A0A3E2NMF0"/>
<accession>A0A3E2NMF0</accession>
<gene>
    <name evidence="1" type="ORF">DYU05_16245</name>
</gene>
<evidence type="ECO:0000313" key="2">
    <source>
        <dbReference type="Proteomes" id="UP000260823"/>
    </source>
</evidence>
<reference evidence="1 2" key="1">
    <citation type="submission" date="2018-08" db="EMBL/GenBank/DDBJ databases">
        <title>Mucilaginibacter terrae sp. nov., isolated from manganese diggings.</title>
        <authorList>
            <person name="Huang Y."/>
            <person name="Zhou Z."/>
        </authorList>
    </citation>
    <scope>NUCLEOTIDE SEQUENCE [LARGE SCALE GENOMIC DNA]</scope>
    <source>
        <strain evidence="1 2">ZH6</strain>
    </source>
</reference>
<protein>
    <submittedName>
        <fullName evidence="1">Uncharacterized protein</fullName>
    </submittedName>
</protein>
<dbReference type="EMBL" id="QWDE01000003">
    <property type="protein sequence ID" value="RFZ82169.1"/>
    <property type="molecule type" value="Genomic_DNA"/>
</dbReference>
<dbReference type="OrthoDB" id="797337at2"/>
<keyword evidence="2" id="KW-1185">Reference proteome</keyword>
<evidence type="ECO:0000313" key="1">
    <source>
        <dbReference type="EMBL" id="RFZ82169.1"/>
    </source>
</evidence>
<dbReference type="RefSeq" id="WP_117384193.1">
    <property type="nucleotide sequence ID" value="NZ_QWDE01000003.1"/>
</dbReference>